<evidence type="ECO:0000256" key="2">
    <source>
        <dbReference type="ARBA" id="ARBA00022448"/>
    </source>
</evidence>
<keyword evidence="2" id="KW-0813">Transport</keyword>
<dbReference type="Proteomes" id="UP001059475">
    <property type="component" value="Chromosome"/>
</dbReference>
<dbReference type="Pfam" id="PF02416">
    <property type="entry name" value="TatA_B_E"/>
    <property type="match status" value="1"/>
</dbReference>
<keyword evidence="6" id="KW-1133">Transmembrane helix</keyword>
<dbReference type="PANTHER" id="PTHR33162:SF1">
    <property type="entry name" value="SEC-INDEPENDENT PROTEIN TRANSLOCASE PROTEIN TATA, CHLOROPLASTIC"/>
    <property type="match status" value="1"/>
</dbReference>
<evidence type="ECO:0000256" key="3">
    <source>
        <dbReference type="ARBA" id="ARBA00022475"/>
    </source>
</evidence>
<gene>
    <name evidence="10" type="primary">tatB</name>
    <name evidence="10" type="ORF">NMK50_04370</name>
</gene>
<evidence type="ECO:0000313" key="10">
    <source>
        <dbReference type="EMBL" id="UTO29178.1"/>
    </source>
</evidence>
<keyword evidence="11" id="KW-1185">Reference proteome</keyword>
<feature type="compositionally biased region" description="Basic residues" evidence="9">
    <location>
        <begin position="141"/>
        <end position="150"/>
    </location>
</feature>
<dbReference type="PANTHER" id="PTHR33162">
    <property type="entry name" value="SEC-INDEPENDENT PROTEIN TRANSLOCASE PROTEIN TATA, CHLOROPLASTIC"/>
    <property type="match status" value="1"/>
</dbReference>
<dbReference type="RefSeq" id="WP_254771008.1">
    <property type="nucleotide sequence ID" value="NZ_CP101114.1"/>
</dbReference>
<dbReference type="Gene3D" id="1.20.5.3310">
    <property type="match status" value="1"/>
</dbReference>
<evidence type="ECO:0000256" key="5">
    <source>
        <dbReference type="ARBA" id="ARBA00022927"/>
    </source>
</evidence>
<dbReference type="PRINTS" id="PR01506">
    <property type="entry name" value="TATBPROTEIN"/>
</dbReference>
<sequence length="150" mass="16709">MFGIDGPEFLVILLVLIVVVGPKDLPKMLKTIARTIAYIRSIANEFRHQFDDAMRQVELDDLQKTLSDISDLNLNKEVTENFDPIHDVVGSIHDNFDVNTTHHKSEKDKAALECDQNKANEDLTTSINFHSSGDISGTSKNKAKSKKGVS</sequence>
<feature type="compositionally biased region" description="Polar residues" evidence="9">
    <location>
        <begin position="125"/>
        <end position="140"/>
    </location>
</feature>
<keyword evidence="4" id="KW-0812">Transmembrane</keyword>
<keyword evidence="7" id="KW-0811">Translocation</keyword>
<comment type="subcellular location">
    <subcellularLocation>
        <location evidence="1">Membrane</location>
        <topology evidence="1">Single-pass membrane protein</topology>
    </subcellularLocation>
</comment>
<dbReference type="InterPro" id="IPR018448">
    <property type="entry name" value="TatB"/>
</dbReference>
<accession>A0ABY5EXF3</accession>
<evidence type="ECO:0000256" key="8">
    <source>
        <dbReference type="ARBA" id="ARBA00023136"/>
    </source>
</evidence>
<dbReference type="NCBIfam" id="TIGR01410">
    <property type="entry name" value="tatB"/>
    <property type="match status" value="1"/>
</dbReference>
<protein>
    <submittedName>
        <fullName evidence="10">Sec-independent protein translocase protein TatB</fullName>
    </submittedName>
</protein>
<keyword evidence="8" id="KW-0472">Membrane</keyword>
<dbReference type="EMBL" id="CP101114">
    <property type="protein sequence ID" value="UTO29178.1"/>
    <property type="molecule type" value="Genomic_DNA"/>
</dbReference>
<name>A0ABY5EXF3_9HYPH</name>
<dbReference type="InterPro" id="IPR003369">
    <property type="entry name" value="TatA/B/E"/>
</dbReference>
<feature type="region of interest" description="Disordered" evidence="9">
    <location>
        <begin position="125"/>
        <end position="150"/>
    </location>
</feature>
<evidence type="ECO:0000256" key="9">
    <source>
        <dbReference type="SAM" id="MobiDB-lite"/>
    </source>
</evidence>
<evidence type="ECO:0000256" key="4">
    <source>
        <dbReference type="ARBA" id="ARBA00022692"/>
    </source>
</evidence>
<keyword evidence="3" id="KW-1003">Cell membrane</keyword>
<proteinExistence type="predicted"/>
<evidence type="ECO:0000313" key="11">
    <source>
        <dbReference type="Proteomes" id="UP001059475"/>
    </source>
</evidence>
<evidence type="ECO:0000256" key="1">
    <source>
        <dbReference type="ARBA" id="ARBA00004167"/>
    </source>
</evidence>
<organism evidence="10 11">
    <name type="scientific">Bartonella harrusi</name>
    <dbReference type="NCBI Taxonomy" id="2961895"/>
    <lineage>
        <taxon>Bacteria</taxon>
        <taxon>Pseudomonadati</taxon>
        <taxon>Pseudomonadota</taxon>
        <taxon>Alphaproteobacteria</taxon>
        <taxon>Hyphomicrobiales</taxon>
        <taxon>Bartonellaceae</taxon>
        <taxon>Bartonella</taxon>
    </lineage>
</organism>
<evidence type="ECO:0000256" key="6">
    <source>
        <dbReference type="ARBA" id="ARBA00022989"/>
    </source>
</evidence>
<evidence type="ECO:0000256" key="7">
    <source>
        <dbReference type="ARBA" id="ARBA00023010"/>
    </source>
</evidence>
<keyword evidence="5" id="KW-0653">Protein transport</keyword>
<reference evidence="10" key="1">
    <citation type="submission" date="2022-07" db="EMBL/GenBank/DDBJ databases">
        <title>First report of Bartonella spp. in marsupials in Brazil, with a description of Bartonella harrusi sp. nov. and new proposal for taxonomic reclassification of species of the genus Bartonella.</title>
        <authorList>
            <person name="Amaral R.B."/>
        </authorList>
    </citation>
    <scope>NUCLEOTIDE SEQUENCE</scope>
    <source>
        <strain evidence="10">117A</strain>
    </source>
</reference>